<keyword evidence="5" id="KW-0862">Zinc</keyword>
<keyword evidence="9" id="KW-0539">Nucleus</keyword>
<gene>
    <name evidence="12" type="ORF">L9F63_004154</name>
</gene>
<dbReference type="Proteomes" id="UP001233999">
    <property type="component" value="Unassembled WGS sequence"/>
</dbReference>
<evidence type="ECO:0000256" key="1">
    <source>
        <dbReference type="ARBA" id="ARBA00004123"/>
    </source>
</evidence>
<sequence>MNFHTKEEMSFALLSLKGIDLNEIKISHFNLCYNKSGDTGNSSDTDSAISQNCEDFETQMMAHSSKYYYSVISNSNSGSNINGESVICRRNQMQNGHEKSYKYPKNESMRIILSSNDPLSCNKSSPRPQVEAVISRVDNIVTSEKQQLNDSYVLPSPVSQHHYLSVFNDYVKSNIEYGDYFTPLVKYENGVDAACSVEVEVRNVETQTGIMSAITQQLAAFRKHKEVKDVIQDKVISEKNILQELQTTDNNEKETKAEDLKEEKKLTCWTCGKNFVKKSHLKRHVRFHLAEQTYSCLHCKRKFVDYLVLQQHICAHVKEKQYNCKICQKSFQRKSGLRTHQIVHMAKLFKCTYCSKKFVSNIKLMSHMRLHSGPPSMFVQRVASCCTQQELLSNTHNLINKHKHKFIKNVVYIFIFWLNCTSTSA</sequence>
<keyword evidence="7" id="KW-0238">DNA-binding</keyword>
<protein>
    <recommendedName>
        <fullName evidence="11">C2H2-type domain-containing protein</fullName>
    </recommendedName>
</protein>
<comment type="caution">
    <text evidence="12">The sequence shown here is derived from an EMBL/GenBank/DDBJ whole genome shotgun (WGS) entry which is preliminary data.</text>
</comment>
<evidence type="ECO:0000256" key="2">
    <source>
        <dbReference type="ARBA" id="ARBA00022723"/>
    </source>
</evidence>
<reference evidence="12" key="1">
    <citation type="journal article" date="2023" name="IScience">
        <title>Live-bearing cockroach genome reveals convergent evolutionary mechanisms linked to viviparity in insects and beyond.</title>
        <authorList>
            <person name="Fouks B."/>
            <person name="Harrison M.C."/>
            <person name="Mikhailova A.A."/>
            <person name="Marchal E."/>
            <person name="English S."/>
            <person name="Carruthers M."/>
            <person name="Jennings E.C."/>
            <person name="Chiamaka E.L."/>
            <person name="Frigard R.A."/>
            <person name="Pippel M."/>
            <person name="Attardo G.M."/>
            <person name="Benoit J.B."/>
            <person name="Bornberg-Bauer E."/>
            <person name="Tobe S.S."/>
        </authorList>
    </citation>
    <scope>NUCLEOTIDE SEQUENCE</scope>
    <source>
        <strain evidence="12">Stay&amp;Tobe</strain>
    </source>
</reference>
<evidence type="ECO:0000256" key="10">
    <source>
        <dbReference type="PROSITE-ProRule" id="PRU00042"/>
    </source>
</evidence>
<dbReference type="FunFam" id="3.30.160.60:FF:000030">
    <property type="entry name" value="Zinc finger protein 628"/>
    <property type="match status" value="1"/>
</dbReference>
<dbReference type="SUPFAM" id="SSF57667">
    <property type="entry name" value="beta-beta-alpha zinc fingers"/>
    <property type="match status" value="3"/>
</dbReference>
<keyword evidence="3" id="KW-0677">Repeat</keyword>
<proteinExistence type="predicted"/>
<feature type="domain" description="C2H2-type" evidence="11">
    <location>
        <begin position="266"/>
        <end position="293"/>
    </location>
</feature>
<dbReference type="PANTHER" id="PTHR16515">
    <property type="entry name" value="PR DOMAIN ZINC FINGER PROTEIN"/>
    <property type="match status" value="1"/>
</dbReference>
<name>A0AAD8E7Y6_DIPPU</name>
<dbReference type="InterPro" id="IPR050331">
    <property type="entry name" value="Zinc_finger"/>
</dbReference>
<dbReference type="FunFam" id="3.30.160.60:FF:000100">
    <property type="entry name" value="Zinc finger 45-like"/>
    <property type="match status" value="1"/>
</dbReference>
<evidence type="ECO:0000313" key="13">
    <source>
        <dbReference type="Proteomes" id="UP001233999"/>
    </source>
</evidence>
<feature type="domain" description="C2H2-type" evidence="11">
    <location>
        <begin position="349"/>
        <end position="376"/>
    </location>
</feature>
<dbReference type="Pfam" id="PF00096">
    <property type="entry name" value="zf-C2H2"/>
    <property type="match status" value="3"/>
</dbReference>
<organism evidence="12 13">
    <name type="scientific">Diploptera punctata</name>
    <name type="common">Pacific beetle cockroach</name>
    <dbReference type="NCBI Taxonomy" id="6984"/>
    <lineage>
        <taxon>Eukaryota</taxon>
        <taxon>Metazoa</taxon>
        <taxon>Ecdysozoa</taxon>
        <taxon>Arthropoda</taxon>
        <taxon>Hexapoda</taxon>
        <taxon>Insecta</taxon>
        <taxon>Pterygota</taxon>
        <taxon>Neoptera</taxon>
        <taxon>Polyneoptera</taxon>
        <taxon>Dictyoptera</taxon>
        <taxon>Blattodea</taxon>
        <taxon>Blaberoidea</taxon>
        <taxon>Blaberidae</taxon>
        <taxon>Diplopterinae</taxon>
        <taxon>Diploptera</taxon>
    </lineage>
</organism>
<dbReference type="InterPro" id="IPR036236">
    <property type="entry name" value="Znf_C2H2_sf"/>
</dbReference>
<dbReference type="Gene3D" id="3.30.160.60">
    <property type="entry name" value="Classic Zinc Finger"/>
    <property type="match status" value="3"/>
</dbReference>
<dbReference type="AlphaFoldDB" id="A0AAD8E7Y6"/>
<comment type="subcellular location">
    <subcellularLocation>
        <location evidence="1">Nucleus</location>
    </subcellularLocation>
</comment>
<keyword evidence="13" id="KW-1185">Reference proteome</keyword>
<evidence type="ECO:0000256" key="3">
    <source>
        <dbReference type="ARBA" id="ARBA00022737"/>
    </source>
</evidence>
<keyword evidence="8" id="KW-0804">Transcription</keyword>
<evidence type="ECO:0000256" key="7">
    <source>
        <dbReference type="ARBA" id="ARBA00023125"/>
    </source>
</evidence>
<dbReference type="InterPro" id="IPR013087">
    <property type="entry name" value="Znf_C2H2_type"/>
</dbReference>
<keyword evidence="6" id="KW-0805">Transcription regulation</keyword>
<dbReference type="PANTHER" id="PTHR16515:SF49">
    <property type="entry name" value="GASTRULA ZINC FINGER PROTEIN XLCGF49.1-LIKE-RELATED"/>
    <property type="match status" value="1"/>
</dbReference>
<dbReference type="GO" id="GO:0010468">
    <property type="term" value="P:regulation of gene expression"/>
    <property type="evidence" value="ECO:0007669"/>
    <property type="project" value="TreeGrafter"/>
</dbReference>
<evidence type="ECO:0000256" key="6">
    <source>
        <dbReference type="ARBA" id="ARBA00023015"/>
    </source>
</evidence>
<dbReference type="GO" id="GO:0003677">
    <property type="term" value="F:DNA binding"/>
    <property type="evidence" value="ECO:0007669"/>
    <property type="project" value="UniProtKB-KW"/>
</dbReference>
<keyword evidence="2" id="KW-0479">Metal-binding</keyword>
<evidence type="ECO:0000256" key="8">
    <source>
        <dbReference type="ARBA" id="ARBA00023163"/>
    </source>
</evidence>
<dbReference type="GO" id="GO:0005634">
    <property type="term" value="C:nucleus"/>
    <property type="evidence" value="ECO:0007669"/>
    <property type="project" value="UniProtKB-SubCell"/>
</dbReference>
<reference evidence="12" key="2">
    <citation type="submission" date="2023-05" db="EMBL/GenBank/DDBJ databases">
        <authorList>
            <person name="Fouks B."/>
        </authorList>
    </citation>
    <scope>NUCLEOTIDE SEQUENCE</scope>
    <source>
        <strain evidence="12">Stay&amp;Tobe</strain>
        <tissue evidence="12">Testes</tissue>
    </source>
</reference>
<dbReference type="SMART" id="SM00355">
    <property type="entry name" value="ZnF_C2H2"/>
    <property type="match status" value="4"/>
</dbReference>
<dbReference type="PROSITE" id="PS50157">
    <property type="entry name" value="ZINC_FINGER_C2H2_2"/>
    <property type="match status" value="4"/>
</dbReference>
<dbReference type="EMBL" id="JASPKZ010008356">
    <property type="protein sequence ID" value="KAJ9580211.1"/>
    <property type="molecule type" value="Genomic_DNA"/>
</dbReference>
<evidence type="ECO:0000256" key="5">
    <source>
        <dbReference type="ARBA" id="ARBA00022833"/>
    </source>
</evidence>
<dbReference type="PROSITE" id="PS00028">
    <property type="entry name" value="ZINC_FINGER_C2H2_1"/>
    <property type="match status" value="3"/>
</dbReference>
<feature type="domain" description="C2H2-type" evidence="11">
    <location>
        <begin position="322"/>
        <end position="344"/>
    </location>
</feature>
<evidence type="ECO:0000259" key="11">
    <source>
        <dbReference type="PROSITE" id="PS50157"/>
    </source>
</evidence>
<evidence type="ECO:0000256" key="9">
    <source>
        <dbReference type="ARBA" id="ARBA00023242"/>
    </source>
</evidence>
<accession>A0AAD8E7Y6</accession>
<feature type="domain" description="C2H2-type" evidence="11">
    <location>
        <begin position="294"/>
        <end position="321"/>
    </location>
</feature>
<evidence type="ECO:0000313" key="12">
    <source>
        <dbReference type="EMBL" id="KAJ9580211.1"/>
    </source>
</evidence>
<evidence type="ECO:0000256" key="4">
    <source>
        <dbReference type="ARBA" id="ARBA00022771"/>
    </source>
</evidence>
<keyword evidence="4 10" id="KW-0863">Zinc-finger</keyword>
<dbReference type="GO" id="GO:0008270">
    <property type="term" value="F:zinc ion binding"/>
    <property type="evidence" value="ECO:0007669"/>
    <property type="project" value="UniProtKB-KW"/>
</dbReference>